<keyword evidence="3" id="KW-1185">Reference proteome</keyword>
<evidence type="ECO:0000313" key="3">
    <source>
        <dbReference type="Proteomes" id="UP000438093"/>
    </source>
</evidence>
<gene>
    <name evidence="2" type="ORF">GJG86_15530</name>
</gene>
<dbReference type="EMBL" id="VTFY01000017">
    <property type="protein sequence ID" value="MRX83892.1"/>
    <property type="molecule type" value="Genomic_DNA"/>
</dbReference>
<reference evidence="3" key="1">
    <citation type="submission" date="2019-08" db="EMBL/GenBank/DDBJ databases">
        <title>Arthrobacter sp. nov., isolated from plateau pika and Tibetan wild ass.</title>
        <authorList>
            <person name="Ge Y."/>
        </authorList>
    </citation>
    <scope>NUCLEOTIDE SEQUENCE [LARGE SCALE GENOMIC DNA]</scope>
    <source>
        <strain evidence="3">HF-4214</strain>
    </source>
</reference>
<name>A0A6N7RS98_9ACTN</name>
<accession>A0A6N7RS98</accession>
<dbReference type="RefSeq" id="WP_154334757.1">
    <property type="nucleotide sequence ID" value="NZ_VTFY01000017.1"/>
</dbReference>
<feature type="coiled-coil region" evidence="1">
    <location>
        <begin position="67"/>
        <end position="129"/>
    </location>
</feature>
<sequence>MDAQGVFVSGVSGMGPALSAEGERIVNAKVAERDRLLDDLEKRGLDVNALSHRHRLCYKREHEHDRASGHEETLEEAQSRIRLQKAQIEHLNHLLAVQENKVLLLREALDAAQNKERTAQDEQTRARKA</sequence>
<dbReference type="Proteomes" id="UP000438093">
    <property type="component" value="Unassembled WGS sequence"/>
</dbReference>
<proteinExistence type="predicted"/>
<evidence type="ECO:0000256" key="1">
    <source>
        <dbReference type="SAM" id="Coils"/>
    </source>
</evidence>
<comment type="caution">
    <text evidence="2">The sequence shown here is derived from an EMBL/GenBank/DDBJ whole genome shotgun (WGS) entry which is preliminary data.</text>
</comment>
<dbReference type="AlphaFoldDB" id="A0A6N7RS98"/>
<keyword evidence="1" id="KW-0175">Coiled coil</keyword>
<organism evidence="2 3">
    <name type="scientific">Eggerthella guodeyinii</name>
    <dbReference type="NCBI Taxonomy" id="2690837"/>
    <lineage>
        <taxon>Bacteria</taxon>
        <taxon>Bacillati</taxon>
        <taxon>Actinomycetota</taxon>
        <taxon>Coriobacteriia</taxon>
        <taxon>Eggerthellales</taxon>
        <taxon>Eggerthellaceae</taxon>
        <taxon>Eggerthella</taxon>
    </lineage>
</organism>
<protein>
    <submittedName>
        <fullName evidence="2">Uncharacterized protein</fullName>
    </submittedName>
</protein>
<evidence type="ECO:0000313" key="2">
    <source>
        <dbReference type="EMBL" id="MRX83892.1"/>
    </source>
</evidence>